<sequence>MSGGHRYHGHRAASFRASDLNELVEIRARQRTFHGAYSRTALSNLGYSLTILRLFDTRFHTIGLLFAILGAVLYVLAFLRATHSRHDFADEHKSEVDTVASLVPRPRVIQTKGQENKRVFGRPFLTAGWIVVGVACVVACVEVGLLVLVLKI</sequence>
<comment type="caution">
    <text evidence="2">The sequence shown here is derived from an EMBL/GenBank/DDBJ whole genome shotgun (WGS) entry which is preliminary data.</text>
</comment>
<dbReference type="EMBL" id="JARKIF010000050">
    <property type="protein sequence ID" value="KAJ7607337.1"/>
    <property type="molecule type" value="Genomic_DNA"/>
</dbReference>
<evidence type="ECO:0000313" key="2">
    <source>
        <dbReference type="EMBL" id="KAJ7607337.1"/>
    </source>
</evidence>
<proteinExistence type="predicted"/>
<keyword evidence="3" id="KW-1185">Reference proteome</keyword>
<evidence type="ECO:0008006" key="4">
    <source>
        <dbReference type="Google" id="ProtNLM"/>
    </source>
</evidence>
<dbReference type="PANTHER" id="PTHR38646">
    <property type="entry name" value="YALI0F00814P"/>
    <property type="match status" value="1"/>
</dbReference>
<keyword evidence="1" id="KW-0472">Membrane</keyword>
<protein>
    <recommendedName>
        <fullName evidence="4">DUF202 domain-containing protein</fullName>
    </recommendedName>
</protein>
<dbReference type="Proteomes" id="UP001221142">
    <property type="component" value="Unassembled WGS sequence"/>
</dbReference>
<feature type="transmembrane region" description="Helical" evidence="1">
    <location>
        <begin position="59"/>
        <end position="79"/>
    </location>
</feature>
<organism evidence="2 3">
    <name type="scientific">Roridomyces roridus</name>
    <dbReference type="NCBI Taxonomy" id="1738132"/>
    <lineage>
        <taxon>Eukaryota</taxon>
        <taxon>Fungi</taxon>
        <taxon>Dikarya</taxon>
        <taxon>Basidiomycota</taxon>
        <taxon>Agaricomycotina</taxon>
        <taxon>Agaricomycetes</taxon>
        <taxon>Agaricomycetidae</taxon>
        <taxon>Agaricales</taxon>
        <taxon>Marasmiineae</taxon>
        <taxon>Mycenaceae</taxon>
        <taxon>Roridomyces</taxon>
    </lineage>
</organism>
<gene>
    <name evidence="2" type="ORF">FB45DRAFT_806856</name>
</gene>
<feature type="transmembrane region" description="Helical" evidence="1">
    <location>
        <begin position="124"/>
        <end position="150"/>
    </location>
</feature>
<dbReference type="PANTHER" id="PTHR38646:SF1">
    <property type="entry name" value="DUF202 DOMAIN-CONTAINING PROTEIN"/>
    <property type="match status" value="1"/>
</dbReference>
<reference evidence="2" key="1">
    <citation type="submission" date="2023-03" db="EMBL/GenBank/DDBJ databases">
        <title>Massive genome expansion in bonnet fungi (Mycena s.s.) driven by repeated elements and novel gene families across ecological guilds.</title>
        <authorList>
            <consortium name="Lawrence Berkeley National Laboratory"/>
            <person name="Harder C.B."/>
            <person name="Miyauchi S."/>
            <person name="Viragh M."/>
            <person name="Kuo A."/>
            <person name="Thoen E."/>
            <person name="Andreopoulos B."/>
            <person name="Lu D."/>
            <person name="Skrede I."/>
            <person name="Drula E."/>
            <person name="Henrissat B."/>
            <person name="Morin E."/>
            <person name="Kohler A."/>
            <person name="Barry K."/>
            <person name="LaButti K."/>
            <person name="Morin E."/>
            <person name="Salamov A."/>
            <person name="Lipzen A."/>
            <person name="Mereny Z."/>
            <person name="Hegedus B."/>
            <person name="Baldrian P."/>
            <person name="Stursova M."/>
            <person name="Weitz H."/>
            <person name="Taylor A."/>
            <person name="Grigoriev I.V."/>
            <person name="Nagy L.G."/>
            <person name="Martin F."/>
            <person name="Kauserud H."/>
        </authorList>
    </citation>
    <scope>NUCLEOTIDE SEQUENCE</scope>
    <source>
        <strain evidence="2">9284</strain>
    </source>
</reference>
<evidence type="ECO:0000256" key="1">
    <source>
        <dbReference type="SAM" id="Phobius"/>
    </source>
</evidence>
<dbReference type="AlphaFoldDB" id="A0AAD7B0Z2"/>
<keyword evidence="1" id="KW-1133">Transmembrane helix</keyword>
<evidence type="ECO:0000313" key="3">
    <source>
        <dbReference type="Proteomes" id="UP001221142"/>
    </source>
</evidence>
<accession>A0AAD7B0Z2</accession>
<keyword evidence="1" id="KW-0812">Transmembrane</keyword>
<name>A0AAD7B0Z2_9AGAR</name>